<evidence type="ECO:0000259" key="2">
    <source>
        <dbReference type="Pfam" id="PF09994"/>
    </source>
</evidence>
<feature type="domain" description="T6SS Phospholipase effector Tle1-like catalytic" evidence="2">
    <location>
        <begin position="56"/>
        <end position="361"/>
    </location>
</feature>
<organism evidence="3 4">
    <name type="scientific">Obba rivulosa</name>
    <dbReference type="NCBI Taxonomy" id="1052685"/>
    <lineage>
        <taxon>Eukaryota</taxon>
        <taxon>Fungi</taxon>
        <taxon>Dikarya</taxon>
        <taxon>Basidiomycota</taxon>
        <taxon>Agaricomycotina</taxon>
        <taxon>Agaricomycetes</taxon>
        <taxon>Polyporales</taxon>
        <taxon>Gelatoporiaceae</taxon>
        <taxon>Obba</taxon>
    </lineage>
</organism>
<protein>
    <recommendedName>
        <fullName evidence="2">T6SS Phospholipase effector Tle1-like catalytic domain-containing protein</fullName>
    </recommendedName>
</protein>
<evidence type="ECO:0000256" key="1">
    <source>
        <dbReference type="SAM" id="MobiDB-lite"/>
    </source>
</evidence>
<evidence type="ECO:0000313" key="4">
    <source>
        <dbReference type="Proteomes" id="UP000250043"/>
    </source>
</evidence>
<proteinExistence type="predicted"/>
<feature type="region of interest" description="Disordered" evidence="1">
    <location>
        <begin position="261"/>
        <end position="280"/>
    </location>
</feature>
<name>A0A8E2J6K0_9APHY</name>
<keyword evidence="4" id="KW-1185">Reference proteome</keyword>
<dbReference type="PANTHER" id="PTHR33840:SF2">
    <property type="entry name" value="TLE1 PHOSPHOLIPASE DOMAIN-CONTAINING PROTEIN"/>
    <property type="match status" value="1"/>
</dbReference>
<dbReference type="InterPro" id="IPR018712">
    <property type="entry name" value="Tle1-like_cat"/>
</dbReference>
<sequence length="551" mass="62286">MSPATSGLPVICPPRMEPSHSKSSTTTSGFSSGTACNPLQDLDVIPPYDEHKPRPRTLVLCFDGTGDQFDADNSNIIKLFSMLQKDDPSQQMVYYQAGIGTYTPPQIATPTTATIMKTLDEAIAIYLNAHVMGGYEFLMQNYQAGDKICLFGFSRGAYTARALAGMIHKIGLLPKDNHQQVPFAYHMFCRADETGWKQSTAFKKAFSMDVDIDFIGVWDTVCSVGLFPRVLPFVSSNGAIKIFRQALSLDERRAKFKANHYNRPTPEENNMGTKPGDMPKPGVRRHLSFLKTPKIAQDTSIDEEEQEELREQEFSKEEGCDKTDVLEVWFAGCHCDVGGGSVPNDSEHNLARIPLRWMIREIFKADVGIRFHADLLKTVGLEPKSLYPYVQTRPPAITELPSHIKEALQKEADEKAVAEKLGKRKRGMSTATVAIGTQPKVQLTEEEEDFVDAHCPIYDELQLARWWWILELLPLTHRRQDSKGKWKESTYANLGRGRIVPDPEDKDAKFYVHRSVKTRLDAQDLQGGQYKWKARFLPDDMHRELKPTWVE</sequence>
<accession>A0A8E2J6K0</accession>
<gene>
    <name evidence="3" type="ORF">OBBRIDRAFT_787909</name>
</gene>
<dbReference type="InterPro" id="IPR029058">
    <property type="entry name" value="AB_hydrolase_fold"/>
</dbReference>
<feature type="region of interest" description="Disordered" evidence="1">
    <location>
        <begin position="1"/>
        <end position="32"/>
    </location>
</feature>
<evidence type="ECO:0000313" key="3">
    <source>
        <dbReference type="EMBL" id="OCH95705.1"/>
    </source>
</evidence>
<dbReference type="OrthoDB" id="3162439at2759"/>
<dbReference type="PANTHER" id="PTHR33840">
    <property type="match status" value="1"/>
</dbReference>
<feature type="compositionally biased region" description="Low complexity" evidence="1">
    <location>
        <begin position="21"/>
        <end position="32"/>
    </location>
</feature>
<dbReference type="AlphaFoldDB" id="A0A8E2J6K0"/>
<dbReference type="Proteomes" id="UP000250043">
    <property type="component" value="Unassembled WGS sequence"/>
</dbReference>
<reference evidence="3 4" key="1">
    <citation type="submission" date="2016-07" db="EMBL/GenBank/DDBJ databases">
        <title>Draft genome of the white-rot fungus Obba rivulosa 3A-2.</title>
        <authorList>
            <consortium name="DOE Joint Genome Institute"/>
            <person name="Miettinen O."/>
            <person name="Riley R."/>
            <person name="Acob R."/>
            <person name="Barry K."/>
            <person name="Cullen D."/>
            <person name="De Vries R."/>
            <person name="Hainaut M."/>
            <person name="Hatakka A."/>
            <person name="Henrissat B."/>
            <person name="Hilden K."/>
            <person name="Kuo R."/>
            <person name="Labutti K."/>
            <person name="Lipzen A."/>
            <person name="Makela M.R."/>
            <person name="Sandor L."/>
            <person name="Spatafora J.W."/>
            <person name="Grigoriev I.V."/>
            <person name="Hibbett D.S."/>
        </authorList>
    </citation>
    <scope>NUCLEOTIDE SEQUENCE [LARGE SCALE GENOMIC DNA]</scope>
    <source>
        <strain evidence="3 4">3A-2</strain>
    </source>
</reference>
<dbReference type="EMBL" id="KV722334">
    <property type="protein sequence ID" value="OCH95705.1"/>
    <property type="molecule type" value="Genomic_DNA"/>
</dbReference>
<dbReference type="SUPFAM" id="SSF53474">
    <property type="entry name" value="alpha/beta-Hydrolases"/>
    <property type="match status" value="1"/>
</dbReference>
<dbReference type="Pfam" id="PF09994">
    <property type="entry name" value="T6SS_Tle1-like_cat"/>
    <property type="match status" value="1"/>
</dbReference>